<reference evidence="1" key="1">
    <citation type="submission" date="2021-06" db="EMBL/GenBank/DDBJ databases">
        <authorList>
            <person name="Kallberg Y."/>
            <person name="Tangrot J."/>
            <person name="Rosling A."/>
        </authorList>
    </citation>
    <scope>NUCLEOTIDE SEQUENCE</scope>
    <source>
        <strain evidence="1">AU212A</strain>
    </source>
</reference>
<keyword evidence="2" id="KW-1185">Reference proteome</keyword>
<comment type="caution">
    <text evidence="1">The sequence shown here is derived from an EMBL/GenBank/DDBJ whole genome shotgun (WGS) entry which is preliminary data.</text>
</comment>
<organism evidence="1 2">
    <name type="scientific">Scutellospora calospora</name>
    <dbReference type="NCBI Taxonomy" id="85575"/>
    <lineage>
        <taxon>Eukaryota</taxon>
        <taxon>Fungi</taxon>
        <taxon>Fungi incertae sedis</taxon>
        <taxon>Mucoromycota</taxon>
        <taxon>Glomeromycotina</taxon>
        <taxon>Glomeromycetes</taxon>
        <taxon>Diversisporales</taxon>
        <taxon>Gigasporaceae</taxon>
        <taxon>Scutellospora</taxon>
    </lineage>
</organism>
<dbReference type="Proteomes" id="UP000789860">
    <property type="component" value="Unassembled WGS sequence"/>
</dbReference>
<accession>A0ACA9KT12</accession>
<name>A0ACA9KT12_9GLOM</name>
<evidence type="ECO:0000313" key="2">
    <source>
        <dbReference type="Proteomes" id="UP000789860"/>
    </source>
</evidence>
<evidence type="ECO:0000313" key="1">
    <source>
        <dbReference type="EMBL" id="CAG8488629.1"/>
    </source>
</evidence>
<proteinExistence type="predicted"/>
<gene>
    <name evidence="1" type="ORF">SCALOS_LOCUS2733</name>
</gene>
<sequence length="136" mass="15419">MIIVQNETTTAWDLLLIDLPQLGPFIDSGYVLSCTFNDPGGKYYIQIDSNFVKRTENNVSILGINPNVWTFQTAMYRDIGAVHWTVEAYVDWGEYSQYSDWQSVIPIDLLSLGIVMAAVMIVDVGLDAEYHYKLTI</sequence>
<protein>
    <submittedName>
        <fullName evidence="1">6242_t:CDS:1</fullName>
    </submittedName>
</protein>
<dbReference type="EMBL" id="CAJVPM010002568">
    <property type="protein sequence ID" value="CAG8488629.1"/>
    <property type="molecule type" value="Genomic_DNA"/>
</dbReference>